<evidence type="ECO:0000256" key="5">
    <source>
        <dbReference type="RuleBase" id="RU364019"/>
    </source>
</evidence>
<dbReference type="PANTHER" id="PTHR12713">
    <property type="entry name" value="VACUOLAR ATP SYNTHASE SUBUNIT G"/>
    <property type="match status" value="1"/>
</dbReference>
<dbReference type="Pfam" id="PF03179">
    <property type="entry name" value="V-ATPase_G"/>
    <property type="match status" value="1"/>
</dbReference>
<keyword evidence="7" id="KW-1185">Reference proteome</keyword>
<gene>
    <name evidence="6" type="ORF">ARMOST_06881</name>
</gene>
<dbReference type="GO" id="GO:0016887">
    <property type="term" value="F:ATP hydrolysis activity"/>
    <property type="evidence" value="ECO:0007669"/>
    <property type="project" value="TreeGrafter"/>
</dbReference>
<name>A0A284R4B8_ARMOS</name>
<dbReference type="OMA" id="ADFRHIQ"/>
<keyword evidence="4 5" id="KW-0406">Ion transport</keyword>
<dbReference type="Gene3D" id="1.20.5.2950">
    <property type="match status" value="1"/>
</dbReference>
<keyword evidence="3 5" id="KW-0375">Hydrogen ion transport</keyword>
<proteinExistence type="inferred from homology"/>
<dbReference type="OrthoDB" id="250802at2759"/>
<evidence type="ECO:0000313" key="7">
    <source>
        <dbReference type="Proteomes" id="UP000219338"/>
    </source>
</evidence>
<reference evidence="7" key="1">
    <citation type="journal article" date="2017" name="Nat. Ecol. Evol.">
        <title>Genome expansion and lineage-specific genetic innovations in the forest pathogenic fungi Armillaria.</title>
        <authorList>
            <person name="Sipos G."/>
            <person name="Prasanna A.N."/>
            <person name="Walter M.C."/>
            <person name="O'Connor E."/>
            <person name="Balint B."/>
            <person name="Krizsan K."/>
            <person name="Kiss B."/>
            <person name="Hess J."/>
            <person name="Varga T."/>
            <person name="Slot J."/>
            <person name="Riley R."/>
            <person name="Boka B."/>
            <person name="Rigling D."/>
            <person name="Barry K."/>
            <person name="Lee J."/>
            <person name="Mihaltcheva S."/>
            <person name="LaButti K."/>
            <person name="Lipzen A."/>
            <person name="Waldron R."/>
            <person name="Moloney N.M."/>
            <person name="Sperisen C."/>
            <person name="Kredics L."/>
            <person name="Vagvoelgyi C."/>
            <person name="Patrignani A."/>
            <person name="Fitzpatrick D."/>
            <person name="Nagy I."/>
            <person name="Doyle S."/>
            <person name="Anderson J.B."/>
            <person name="Grigoriev I.V."/>
            <person name="Gueldener U."/>
            <person name="Muensterkoetter M."/>
            <person name="Nagy L.G."/>
        </authorList>
    </citation>
    <scope>NUCLEOTIDE SEQUENCE [LARGE SCALE GENOMIC DNA]</scope>
    <source>
        <strain evidence="7">C18/9</strain>
    </source>
</reference>
<dbReference type="STRING" id="47428.A0A284R4B8"/>
<dbReference type="Proteomes" id="UP000219338">
    <property type="component" value="Unassembled WGS sequence"/>
</dbReference>
<accession>A0A284R4B8</accession>
<dbReference type="EMBL" id="FUEG01000004">
    <property type="protein sequence ID" value="SJL03525.1"/>
    <property type="molecule type" value="Genomic_DNA"/>
</dbReference>
<dbReference type="InterPro" id="IPR005124">
    <property type="entry name" value="V-ATPase_G"/>
</dbReference>
<comment type="function">
    <text evidence="5">Subunit of the V1 complex of vacuolar(H+)-ATPase (V-ATPase), a multisubunit enzyme composed of a peripheral complex (V1) that hydrolyzes ATP and a membrane integral complex (V0) that translocates protons. V-ATPase is responsible for acidifying and maintaining the pH of intracellular compartments and in some cell types, is targeted to the plasma membrane, where it is responsible for acidifying the extracellular environment.</text>
</comment>
<sequence>MVMNSLQGLGVTVTPVTPHLTTTKWQHNNLKESRLFLRQRKRPPKLYNKPVNKLKDARSEASKEIEAYKKAKEEEFKAFEASHAGTTSSAQASIDKETDIKLQSITESFNSNKEQVVKKLLDRVVLVKPELHRNLKKI</sequence>
<evidence type="ECO:0000256" key="1">
    <source>
        <dbReference type="ARBA" id="ARBA00010066"/>
    </source>
</evidence>
<keyword evidence="2 5" id="KW-0813">Transport</keyword>
<evidence type="ECO:0000313" key="6">
    <source>
        <dbReference type="EMBL" id="SJL03525.1"/>
    </source>
</evidence>
<evidence type="ECO:0000256" key="2">
    <source>
        <dbReference type="ARBA" id="ARBA00022448"/>
    </source>
</evidence>
<evidence type="ECO:0000256" key="3">
    <source>
        <dbReference type="ARBA" id="ARBA00022781"/>
    </source>
</evidence>
<dbReference type="GO" id="GO:0000221">
    <property type="term" value="C:vacuolar proton-transporting V-type ATPase, V1 domain"/>
    <property type="evidence" value="ECO:0007669"/>
    <property type="project" value="TreeGrafter"/>
</dbReference>
<protein>
    <recommendedName>
        <fullName evidence="5">V-type proton ATPase subunit G</fullName>
    </recommendedName>
</protein>
<comment type="similarity">
    <text evidence="1 5">Belongs to the V-ATPase G subunit family.</text>
</comment>
<comment type="subunit">
    <text evidence="5">V-ATPase is a heteromultimeric enzyme made up of two complexes: the ATP-hydrolytic V1 complex and the proton translocation V0 complex.</text>
</comment>
<organism evidence="6 7">
    <name type="scientific">Armillaria ostoyae</name>
    <name type="common">Armillaria root rot fungus</name>
    <dbReference type="NCBI Taxonomy" id="47428"/>
    <lineage>
        <taxon>Eukaryota</taxon>
        <taxon>Fungi</taxon>
        <taxon>Dikarya</taxon>
        <taxon>Basidiomycota</taxon>
        <taxon>Agaricomycotina</taxon>
        <taxon>Agaricomycetes</taxon>
        <taxon>Agaricomycetidae</taxon>
        <taxon>Agaricales</taxon>
        <taxon>Marasmiineae</taxon>
        <taxon>Physalacriaceae</taxon>
        <taxon>Armillaria</taxon>
    </lineage>
</organism>
<dbReference type="PANTHER" id="PTHR12713:SF11">
    <property type="entry name" value="V-TYPE PROTON ATPASE SUBUNIT G"/>
    <property type="match status" value="1"/>
</dbReference>
<evidence type="ECO:0000256" key="4">
    <source>
        <dbReference type="ARBA" id="ARBA00023065"/>
    </source>
</evidence>
<dbReference type="NCBIfam" id="TIGR01147">
    <property type="entry name" value="V_ATP_synt_G"/>
    <property type="match status" value="1"/>
</dbReference>
<dbReference type="AlphaFoldDB" id="A0A284R4B8"/>
<dbReference type="GO" id="GO:0046961">
    <property type="term" value="F:proton-transporting ATPase activity, rotational mechanism"/>
    <property type="evidence" value="ECO:0007669"/>
    <property type="project" value="InterPro"/>
</dbReference>